<feature type="region of interest" description="Disordered" evidence="1">
    <location>
        <begin position="1088"/>
        <end position="1133"/>
    </location>
</feature>
<proteinExistence type="predicted"/>
<name>A0A7L5DYN2_9SPHI</name>
<accession>A0A7L5DYN2</accession>
<dbReference type="Gene3D" id="2.180.10.10">
    <property type="entry name" value="RHS repeat-associated core"/>
    <property type="match status" value="1"/>
</dbReference>
<evidence type="ECO:0000256" key="2">
    <source>
        <dbReference type="SAM" id="SignalP"/>
    </source>
</evidence>
<dbReference type="KEGG" id="mrob:HH214_09625"/>
<dbReference type="Proteomes" id="UP000503278">
    <property type="component" value="Chromosome"/>
</dbReference>
<dbReference type="InterPro" id="IPR050708">
    <property type="entry name" value="T6SS_VgrG/RHS"/>
</dbReference>
<dbReference type="InterPro" id="IPR045619">
    <property type="entry name" value="DUF6443"/>
</dbReference>
<reference evidence="4 5" key="1">
    <citation type="submission" date="2020-04" db="EMBL/GenBank/DDBJ databases">
        <title>Genome sequencing of novel species.</title>
        <authorList>
            <person name="Heo J."/>
            <person name="Kim S.-J."/>
            <person name="Kim J.-S."/>
            <person name="Hong S.-B."/>
            <person name="Kwon S.-W."/>
        </authorList>
    </citation>
    <scope>NUCLEOTIDE SEQUENCE [LARGE SCALE GENOMIC DNA]</scope>
    <source>
        <strain evidence="4 5">F39-2</strain>
    </source>
</reference>
<dbReference type="Pfam" id="PF20041">
    <property type="entry name" value="DUF6443"/>
    <property type="match status" value="1"/>
</dbReference>
<protein>
    <submittedName>
        <fullName evidence="4">RHS repeat-associated core domain-containing protein</fullName>
    </submittedName>
</protein>
<gene>
    <name evidence="4" type="ORF">HH214_09625</name>
</gene>
<keyword evidence="2" id="KW-0732">Signal</keyword>
<evidence type="ECO:0000259" key="3">
    <source>
        <dbReference type="Pfam" id="PF20041"/>
    </source>
</evidence>
<sequence>MKNQTSAWQHGAARLRYSLMLLALLCTSGALQAQKPLSQDNITGTLDAGVYYRPDQIILKDFHFTASSGQSLRLYTLNGSSGALCTTLGTAPSNNQNYIITSVPRQPSYDPQVNTYSTCDVMQSIQYLDGLGRPLQTVQVKGSPSGSDLVQPFAYDAYGREAQKYLPYVAVSGLAGAYRSDALTPGAGVYRFYNPAGNGASGTQQDGGIVTIPNPYAQTSFEPSPLNRILEQGAPGDAWQPYSASVGNSGHTLRTEYGSNDADGTYGVRLYRADAVMTSGQEYQRTLSSSGNYVAGQLYLTISKDENWKPSDNLAGQVHEYKDKEGHVVLKRLFNHNNATNQDEVLSTYYVYDDLGNLSFVLTPGVNPDAGRSSGSDQTLLDNLCYQYRYDGRNRLIEKKLPGKGWEYMVYNLLDQVIFTQDAVQYTKQQWSFTKYDALGRVVMTGVENGHGQQKRAELQASVTTLLQQVGTPTTEWEVRDAGGFFGYTNTAIPSGANKQALVVNYYDDYNVPDLPTAFSSPSGVSAQTQGLLTVSRTAVLNTMGNTAPDMLWSANYYDDKGRNTLSYQQHYLGGVLQAGNYDKVTTTYDFTNEVTASTREHYTQKSGSSPALTIAGSYDYDHMGRKLQTRQKMTGDQDWVVLSKLAYNEIGQLKSKTVGNGLQTTTYNYNERGWLRVANSGNNLMVLDLAYNSPEDTVTAQYNGNIAEMLLNGNYPQQKTFKYSYDALNRLTSAIYRRDTLSERMSYDLMGNITSLTRSGQNYRTLAYGYESGGQSNKLNSVTGSGFATRSYSYDLNGNANSDGGSKLIGYNVLNLPERISDANNTTLATYTYDAGGRKLRHQSMQGAGSVTDYVSGIQYKADGSIELVQTEEGRATPNGSGGYTYQYDLKDHLGNVRLSVDKDPTTGGIRILQQDDYYAFGLRYGLYQGSHPNRYLYNGKEVQTELDNQYDYGARFYDPVIGRFTSIDPMAEVSRRWSTYAYSYNNPVRFVDKDGMIPGDFLDEKGRKVGSDGKDDGKVYVIKTTDKNFDSGAPSAGISKDDKKATEKFIKDNNGNTSAFESNDIAYKNSVEIEGKASTRQGMVDVVNQDNGRGGTSDANNREYGGAVKSDGSGTVEQAKPGPVADPIKDPNAHIDLPAYETRSTFHSHPSGTKFLSSGGSNTIGGSTTSGNFLNAPSNVGGDVGNSGSKINYVFSRGNGTVYIYNNTGVIATIPQANFVTPKQ</sequence>
<dbReference type="InterPro" id="IPR022385">
    <property type="entry name" value="Rhs_assc_core"/>
</dbReference>
<dbReference type="NCBIfam" id="TIGR03696">
    <property type="entry name" value="Rhs_assc_core"/>
    <property type="match status" value="1"/>
</dbReference>
<feature type="chain" id="PRO_5029913493" evidence="2">
    <location>
        <begin position="34"/>
        <end position="1226"/>
    </location>
</feature>
<dbReference type="PANTHER" id="PTHR32305">
    <property type="match status" value="1"/>
</dbReference>
<evidence type="ECO:0000313" key="5">
    <source>
        <dbReference type="Proteomes" id="UP000503278"/>
    </source>
</evidence>
<dbReference type="EMBL" id="CP051682">
    <property type="protein sequence ID" value="QJD96115.1"/>
    <property type="molecule type" value="Genomic_DNA"/>
</dbReference>
<evidence type="ECO:0000313" key="4">
    <source>
        <dbReference type="EMBL" id="QJD96115.1"/>
    </source>
</evidence>
<feature type="signal peptide" evidence="2">
    <location>
        <begin position="1"/>
        <end position="33"/>
    </location>
</feature>
<evidence type="ECO:0000256" key="1">
    <source>
        <dbReference type="SAM" id="MobiDB-lite"/>
    </source>
</evidence>
<feature type="domain" description="DUF6443" evidence="3">
    <location>
        <begin position="101"/>
        <end position="249"/>
    </location>
</feature>
<dbReference type="RefSeq" id="WP_169607226.1">
    <property type="nucleotide sequence ID" value="NZ_CP051682.1"/>
</dbReference>
<keyword evidence="5" id="KW-1185">Reference proteome</keyword>
<dbReference type="AlphaFoldDB" id="A0A7L5DYN2"/>
<organism evidence="4 5">
    <name type="scientific">Mucilaginibacter robiniae</name>
    <dbReference type="NCBI Taxonomy" id="2728022"/>
    <lineage>
        <taxon>Bacteria</taxon>
        <taxon>Pseudomonadati</taxon>
        <taxon>Bacteroidota</taxon>
        <taxon>Sphingobacteriia</taxon>
        <taxon>Sphingobacteriales</taxon>
        <taxon>Sphingobacteriaceae</taxon>
        <taxon>Mucilaginibacter</taxon>
    </lineage>
</organism>
<dbReference type="PANTHER" id="PTHR32305:SF15">
    <property type="entry name" value="PROTEIN RHSA-RELATED"/>
    <property type="match status" value="1"/>
</dbReference>